<evidence type="ECO:0000259" key="7">
    <source>
        <dbReference type="PROSITE" id="PS51790"/>
    </source>
</evidence>
<evidence type="ECO:0000256" key="1">
    <source>
        <dbReference type="ARBA" id="ARBA00023002"/>
    </source>
</evidence>
<name>A0A380NLR2_9FIRM</name>
<feature type="active site" evidence="6">
    <location>
        <position position="19"/>
    </location>
</feature>
<keyword evidence="2" id="KW-0511">Multifunctional enzyme</keyword>
<dbReference type="AlphaFoldDB" id="A0A380NLR2"/>
<dbReference type="InterPro" id="IPR011057">
    <property type="entry name" value="Mss4-like_sf"/>
</dbReference>
<evidence type="ECO:0000256" key="5">
    <source>
        <dbReference type="ARBA" id="ARBA00048782"/>
    </source>
</evidence>
<dbReference type="GO" id="GO:0033744">
    <property type="term" value="F:L-methionine:thioredoxin-disulfide S-oxidoreductase activity"/>
    <property type="evidence" value="ECO:0007669"/>
    <property type="project" value="RHEA"/>
</dbReference>
<dbReference type="InterPro" id="IPR050162">
    <property type="entry name" value="MsrA_MetSO_reductase"/>
</dbReference>
<comment type="catalytic activity">
    <reaction evidence="3 6">
        <text>L-methionyl-[protein] + [thioredoxin]-disulfide + H2O = L-methionyl-(S)-S-oxide-[protein] + [thioredoxin]-dithiol</text>
        <dbReference type="Rhea" id="RHEA:14217"/>
        <dbReference type="Rhea" id="RHEA-COMP:10698"/>
        <dbReference type="Rhea" id="RHEA-COMP:10700"/>
        <dbReference type="Rhea" id="RHEA-COMP:12313"/>
        <dbReference type="Rhea" id="RHEA-COMP:12315"/>
        <dbReference type="ChEBI" id="CHEBI:15377"/>
        <dbReference type="ChEBI" id="CHEBI:16044"/>
        <dbReference type="ChEBI" id="CHEBI:29950"/>
        <dbReference type="ChEBI" id="CHEBI:44120"/>
        <dbReference type="ChEBI" id="CHEBI:50058"/>
        <dbReference type="EC" id="1.8.4.11"/>
    </reaction>
</comment>
<dbReference type="InterPro" id="IPR036509">
    <property type="entry name" value="Met_Sox_Rdtase_MsrA_sf"/>
</dbReference>
<dbReference type="Proteomes" id="UP000255367">
    <property type="component" value="Unassembled WGS sequence"/>
</dbReference>
<evidence type="ECO:0000313" key="8">
    <source>
        <dbReference type="EMBL" id="SUP44202.1"/>
    </source>
</evidence>
<keyword evidence="1 6" id="KW-0560">Oxidoreductase</keyword>
<dbReference type="HAMAP" id="MF_01401">
    <property type="entry name" value="MsrA"/>
    <property type="match status" value="1"/>
</dbReference>
<comment type="function">
    <text evidence="6">Has an important function as a repair enzyme for proteins that have been inactivated by oxidation. Catalyzes the reversible oxidation-reduction of methionine sulfoxide in proteins to methionine.</text>
</comment>
<sequence>MNIQTVYGDKRTIYVAGGCFWGVEGYFKRVQGIVATEVGYANGKTEAPTYEQVCKDDTGHAETVKLDYDRHMISLEEILLHLLRIVDPYSVNKQGGDVGVQYRTGVYYTNEADKIKIERLFKHVDPDGKFAIEVKPLEHFFDAETYHQDYLDKNPDGYCHVSLHKADEPLVGLPAYVKEEAAVLKARIGADAYAITQESATEPPFTGEYDDHFERGIYVDIVSGEPLFLSAHKFNSGCGWPAFSRPIVANAVDYKEDDSIIGRPRVEVRSAHGDSHLGHVFPDGKAELGGLRYCINSKSLRFIKADDMVAEGYGAWLPILEAEETDK</sequence>
<dbReference type="SUPFAM" id="SSF55068">
    <property type="entry name" value="Peptide methionine sulfoxide reductase"/>
    <property type="match status" value="1"/>
</dbReference>
<protein>
    <recommendedName>
        <fullName evidence="6">Peptide methionine sulfoxide reductase MsrA</fullName>
        <shortName evidence="6">Protein-methionine-S-oxide reductase</shortName>
        <ecNumber evidence="6">1.8.4.11</ecNumber>
    </recommendedName>
    <alternativeName>
        <fullName evidence="6">Peptide-methionine (S)-S-oxide reductase</fullName>
        <shortName evidence="6">Peptide Met(O) reductase</shortName>
    </alternativeName>
</protein>
<dbReference type="GO" id="GO:0005737">
    <property type="term" value="C:cytoplasm"/>
    <property type="evidence" value="ECO:0007669"/>
    <property type="project" value="TreeGrafter"/>
</dbReference>
<dbReference type="NCBIfam" id="TIGR00357">
    <property type="entry name" value="peptide-methionine (R)-S-oxide reductase MsrB"/>
    <property type="match status" value="1"/>
</dbReference>
<evidence type="ECO:0000256" key="2">
    <source>
        <dbReference type="ARBA" id="ARBA00023268"/>
    </source>
</evidence>
<feature type="domain" description="MsrB" evidence="7">
    <location>
        <begin position="181"/>
        <end position="305"/>
    </location>
</feature>
<dbReference type="PANTHER" id="PTHR42799">
    <property type="entry name" value="MITOCHONDRIAL PEPTIDE METHIONINE SULFOXIDE REDUCTASE"/>
    <property type="match status" value="1"/>
</dbReference>
<dbReference type="Pfam" id="PF01641">
    <property type="entry name" value="SelR"/>
    <property type="match status" value="1"/>
</dbReference>
<dbReference type="EMBL" id="UHIO01000001">
    <property type="protein sequence ID" value="SUP44202.1"/>
    <property type="molecule type" value="Genomic_DNA"/>
</dbReference>
<evidence type="ECO:0000256" key="6">
    <source>
        <dbReference type="HAMAP-Rule" id="MF_01401"/>
    </source>
</evidence>
<evidence type="ECO:0000256" key="4">
    <source>
        <dbReference type="ARBA" id="ARBA00048488"/>
    </source>
</evidence>
<gene>
    <name evidence="8" type="primary">msrAB1</name>
    <name evidence="6" type="synonym">msrA</name>
    <name evidence="8" type="ORF">NCTC12020_01551</name>
</gene>
<accession>A0A380NLR2</accession>
<dbReference type="PROSITE" id="PS51790">
    <property type="entry name" value="MSRB"/>
    <property type="match status" value="1"/>
</dbReference>
<dbReference type="GO" id="GO:0033743">
    <property type="term" value="F:peptide-methionine (R)-S-oxide reductase activity"/>
    <property type="evidence" value="ECO:0007669"/>
    <property type="project" value="UniProtKB-EC"/>
</dbReference>
<dbReference type="GO" id="GO:0008113">
    <property type="term" value="F:peptide-methionine (S)-S-oxide reductase activity"/>
    <property type="evidence" value="ECO:0007669"/>
    <property type="project" value="UniProtKB-UniRule"/>
</dbReference>
<reference evidence="8 9" key="1">
    <citation type="submission" date="2018-06" db="EMBL/GenBank/DDBJ databases">
        <authorList>
            <consortium name="Pathogen Informatics"/>
            <person name="Doyle S."/>
        </authorList>
    </citation>
    <scope>NUCLEOTIDE SEQUENCE [LARGE SCALE GENOMIC DNA]</scope>
    <source>
        <strain evidence="8 9">NCTC12020</strain>
    </source>
</reference>
<evidence type="ECO:0000313" key="9">
    <source>
        <dbReference type="Proteomes" id="UP000255367"/>
    </source>
</evidence>
<dbReference type="EC" id="1.8.4.11" evidence="6"/>
<comment type="catalytic activity">
    <reaction evidence="4">
        <text>L-methionyl-[protein] + [thioredoxin]-disulfide + H2O = L-methionyl-(R)-S-oxide-[protein] + [thioredoxin]-dithiol</text>
        <dbReference type="Rhea" id="RHEA:24164"/>
        <dbReference type="Rhea" id="RHEA-COMP:10698"/>
        <dbReference type="Rhea" id="RHEA-COMP:10700"/>
        <dbReference type="Rhea" id="RHEA-COMP:12313"/>
        <dbReference type="Rhea" id="RHEA-COMP:12314"/>
        <dbReference type="ChEBI" id="CHEBI:15377"/>
        <dbReference type="ChEBI" id="CHEBI:16044"/>
        <dbReference type="ChEBI" id="CHEBI:29950"/>
        <dbReference type="ChEBI" id="CHEBI:45764"/>
        <dbReference type="ChEBI" id="CHEBI:50058"/>
        <dbReference type="EC" id="1.8.4.12"/>
    </reaction>
</comment>
<dbReference type="PANTHER" id="PTHR42799:SF2">
    <property type="entry name" value="MITOCHONDRIAL PEPTIDE METHIONINE SULFOXIDE REDUCTASE"/>
    <property type="match status" value="1"/>
</dbReference>
<dbReference type="OrthoDB" id="4174719at2"/>
<dbReference type="GO" id="GO:0034599">
    <property type="term" value="P:cellular response to oxidative stress"/>
    <property type="evidence" value="ECO:0007669"/>
    <property type="project" value="TreeGrafter"/>
</dbReference>
<dbReference type="RefSeq" id="WP_115310668.1">
    <property type="nucleotide sequence ID" value="NZ_UHIO01000001.1"/>
</dbReference>
<dbReference type="NCBIfam" id="TIGR00401">
    <property type="entry name" value="msrA"/>
    <property type="match status" value="1"/>
</dbReference>
<dbReference type="SUPFAM" id="SSF51316">
    <property type="entry name" value="Mss4-like"/>
    <property type="match status" value="1"/>
</dbReference>
<dbReference type="Gene3D" id="2.170.150.20">
    <property type="entry name" value="Peptide methionine sulfoxide reductase"/>
    <property type="match status" value="1"/>
</dbReference>
<dbReference type="InterPro" id="IPR002569">
    <property type="entry name" value="Met_Sox_Rdtase_MsrA_dom"/>
</dbReference>
<evidence type="ECO:0000256" key="3">
    <source>
        <dbReference type="ARBA" id="ARBA00047806"/>
    </source>
</evidence>
<comment type="similarity">
    <text evidence="6">Belongs to the MsrA Met sulfoxide reductase family.</text>
</comment>
<organism evidence="8 9">
    <name type="scientific">Veillonella criceti</name>
    <dbReference type="NCBI Taxonomy" id="103891"/>
    <lineage>
        <taxon>Bacteria</taxon>
        <taxon>Bacillati</taxon>
        <taxon>Bacillota</taxon>
        <taxon>Negativicutes</taxon>
        <taxon>Veillonellales</taxon>
        <taxon>Veillonellaceae</taxon>
        <taxon>Veillonella</taxon>
    </lineage>
</organism>
<keyword evidence="9" id="KW-1185">Reference proteome</keyword>
<proteinExistence type="inferred from homology"/>
<dbReference type="InterPro" id="IPR002579">
    <property type="entry name" value="Met_Sox_Rdtase_MsrB_dom"/>
</dbReference>
<comment type="catalytic activity">
    <reaction evidence="5 6">
        <text>[thioredoxin]-disulfide + L-methionine + H2O = L-methionine (S)-S-oxide + [thioredoxin]-dithiol</text>
        <dbReference type="Rhea" id="RHEA:19993"/>
        <dbReference type="Rhea" id="RHEA-COMP:10698"/>
        <dbReference type="Rhea" id="RHEA-COMP:10700"/>
        <dbReference type="ChEBI" id="CHEBI:15377"/>
        <dbReference type="ChEBI" id="CHEBI:29950"/>
        <dbReference type="ChEBI" id="CHEBI:50058"/>
        <dbReference type="ChEBI" id="CHEBI:57844"/>
        <dbReference type="ChEBI" id="CHEBI:58772"/>
        <dbReference type="EC" id="1.8.4.11"/>
    </reaction>
</comment>
<dbReference type="Gene3D" id="3.30.1060.10">
    <property type="entry name" value="Peptide methionine sulphoxide reductase MsrA"/>
    <property type="match status" value="1"/>
</dbReference>
<dbReference type="Pfam" id="PF01625">
    <property type="entry name" value="PMSR"/>
    <property type="match status" value="1"/>
</dbReference>